<evidence type="ECO:0000313" key="2">
    <source>
        <dbReference type="Proteomes" id="UP000239907"/>
    </source>
</evidence>
<dbReference type="Proteomes" id="UP000239907">
    <property type="component" value="Unassembled WGS sequence"/>
</dbReference>
<proteinExistence type="predicted"/>
<keyword evidence="2" id="KW-1185">Reference proteome</keyword>
<evidence type="ECO:0000313" key="1">
    <source>
        <dbReference type="EMBL" id="PQJ30036.1"/>
    </source>
</evidence>
<accession>A0A2S7U4U8</accession>
<organism evidence="1 2">
    <name type="scientific">Rubritalea profundi</name>
    <dbReference type="NCBI Taxonomy" id="1658618"/>
    <lineage>
        <taxon>Bacteria</taxon>
        <taxon>Pseudomonadati</taxon>
        <taxon>Verrucomicrobiota</taxon>
        <taxon>Verrucomicrobiia</taxon>
        <taxon>Verrucomicrobiales</taxon>
        <taxon>Rubritaleaceae</taxon>
        <taxon>Rubritalea</taxon>
    </lineage>
</organism>
<reference evidence="1 2" key="1">
    <citation type="submission" date="2016-12" db="EMBL/GenBank/DDBJ databases">
        <title>Study of bacterial adaptation to deep sea.</title>
        <authorList>
            <person name="Song J."/>
            <person name="Yoshizawa S."/>
            <person name="Kogure K."/>
        </authorList>
    </citation>
    <scope>NUCLEOTIDE SEQUENCE [LARGE SCALE GENOMIC DNA]</scope>
    <source>
        <strain evidence="1 2">SAORIC-165</strain>
    </source>
</reference>
<protein>
    <submittedName>
        <fullName evidence="1">Uncharacterized protein</fullName>
    </submittedName>
</protein>
<gene>
    <name evidence="1" type="ORF">BSZ32_17145</name>
</gene>
<sequence length="184" mass="21080">MKRRFLTAKDAKWEISGAGARRSQGGQFLVDGLPPESSLSQPQSGVEPRAVQSGEWALRAVIGQSSVFRAGLMKPWAELIYFRCKVLDYHSRLKRLEALFYGSSALRCSYSWKRTHDAFMKRDDDASDVEECTTGCEAEFMQEGYEKFCEEGEPCGRSLVTSHWSMGRLDEAWRRVRIWSWMGF</sequence>
<comment type="caution">
    <text evidence="1">The sequence shown here is derived from an EMBL/GenBank/DDBJ whole genome shotgun (WGS) entry which is preliminary data.</text>
</comment>
<dbReference type="AlphaFoldDB" id="A0A2S7U4U8"/>
<name>A0A2S7U4U8_9BACT</name>
<dbReference type="EMBL" id="MQWA01000001">
    <property type="protein sequence ID" value="PQJ30036.1"/>
    <property type="molecule type" value="Genomic_DNA"/>
</dbReference>